<sequence>MHPNSPSLDQLQQMPCLVLLNLGVERSEAEHWEHRCDPK</sequence>
<name>J7L939_NOCAA</name>
<reference evidence="2" key="2">
    <citation type="submission" date="2012-08" db="EMBL/GenBank/DDBJ databases">
        <title>Whole-genome sequence of Nocardiopsis alba strain ATCC BAA-2165 associated with honeybees.</title>
        <authorList>
            <person name="Qiao J."/>
            <person name="Chen L."/>
            <person name="Li Y."/>
            <person name="Wang J."/>
            <person name="Zhang W."/>
            <person name="Chen S."/>
        </authorList>
    </citation>
    <scope>NUCLEOTIDE SEQUENCE [LARGE SCALE GENOMIC DNA]</scope>
    <source>
        <strain evidence="2">ATCC BAA-2165 / BE74</strain>
    </source>
</reference>
<dbReference type="AlphaFoldDB" id="J7L939"/>
<dbReference type="KEGG" id="nal:B005_4402"/>
<proteinExistence type="predicted"/>
<dbReference type="Proteomes" id="UP000003779">
    <property type="component" value="Chromosome"/>
</dbReference>
<protein>
    <submittedName>
        <fullName evidence="1">Uncharacterized protein</fullName>
    </submittedName>
</protein>
<dbReference type="HOGENOM" id="CLU_3313521_0_0_11"/>
<reference evidence="1 2" key="1">
    <citation type="journal article" date="2012" name="J. Bacteriol.">
        <title>Whole-Genome Sequence of Nocardiopsis alba Strain ATCC BAA-2165, Associated with Honeybees.</title>
        <authorList>
            <person name="Qiao J."/>
            <person name="Chen L."/>
            <person name="Li Y."/>
            <person name="Wang J."/>
            <person name="Zhang W."/>
            <person name="Chen S."/>
        </authorList>
    </citation>
    <scope>NUCLEOTIDE SEQUENCE [LARGE SCALE GENOMIC DNA]</scope>
    <source>
        <strain evidence="2">ATCC BAA-2165 / BE74</strain>
    </source>
</reference>
<gene>
    <name evidence="1" type="ordered locus">B005_4402</name>
</gene>
<accession>J7L939</accession>
<evidence type="ECO:0000313" key="2">
    <source>
        <dbReference type="Proteomes" id="UP000003779"/>
    </source>
</evidence>
<dbReference type="EMBL" id="CP003788">
    <property type="protein sequence ID" value="AFR07309.1"/>
    <property type="molecule type" value="Genomic_DNA"/>
</dbReference>
<evidence type="ECO:0000313" key="1">
    <source>
        <dbReference type="EMBL" id="AFR07309.1"/>
    </source>
</evidence>
<organism evidence="1 2">
    <name type="scientific">Nocardiopsis alba (strain ATCC BAA-2165 / BE74)</name>
    <dbReference type="NCBI Taxonomy" id="1205910"/>
    <lineage>
        <taxon>Bacteria</taxon>
        <taxon>Bacillati</taxon>
        <taxon>Actinomycetota</taxon>
        <taxon>Actinomycetes</taxon>
        <taxon>Streptosporangiales</taxon>
        <taxon>Nocardiopsidaceae</taxon>
        <taxon>Nocardiopsis</taxon>
    </lineage>
</organism>